<dbReference type="GO" id="GO:0003735">
    <property type="term" value="F:structural constituent of ribosome"/>
    <property type="evidence" value="ECO:0007669"/>
    <property type="project" value="InterPro"/>
</dbReference>
<dbReference type="InterPro" id="IPR005749">
    <property type="entry name" value="Ribosomal_uL15_bac-type"/>
</dbReference>
<evidence type="ECO:0000313" key="8">
    <source>
        <dbReference type="EMBL" id="KPJ48639.1"/>
    </source>
</evidence>
<evidence type="ECO:0000256" key="5">
    <source>
        <dbReference type="RuleBase" id="RU003888"/>
    </source>
</evidence>
<evidence type="ECO:0000313" key="9">
    <source>
        <dbReference type="Proteomes" id="UP000051124"/>
    </source>
</evidence>
<feature type="domain" description="Large ribosomal subunit protein uL15/eL18" evidence="7">
    <location>
        <begin position="76"/>
        <end position="144"/>
    </location>
</feature>
<dbReference type="GO" id="GO:0022625">
    <property type="term" value="C:cytosolic large ribosomal subunit"/>
    <property type="evidence" value="ECO:0007669"/>
    <property type="project" value="TreeGrafter"/>
</dbReference>
<dbReference type="AlphaFoldDB" id="A0A0S7WEU7"/>
<comment type="caution">
    <text evidence="8">The sequence shown here is derived from an EMBL/GenBank/DDBJ whole genome shotgun (WGS) entry which is preliminary data.</text>
</comment>
<comment type="similarity">
    <text evidence="1 4 5">Belongs to the universal ribosomal protein uL15 family.</text>
</comment>
<dbReference type="PANTHER" id="PTHR12934:SF11">
    <property type="entry name" value="LARGE RIBOSOMAL SUBUNIT PROTEIN UL15M"/>
    <property type="match status" value="1"/>
</dbReference>
<evidence type="ECO:0000256" key="1">
    <source>
        <dbReference type="ARBA" id="ARBA00007320"/>
    </source>
</evidence>
<dbReference type="PANTHER" id="PTHR12934">
    <property type="entry name" value="50S RIBOSOMAL PROTEIN L15"/>
    <property type="match status" value="1"/>
</dbReference>
<sequence>MRLDSLRPAKGSVKKRKRIGCGIGSGHGKTATRGTKGQKSRSGSGVRPGFEGGQMPLHRRLPKRGFRPLEKVEYVVVNLESLNRFEAGMVVDKKMLKEKGLIKHLQDRVKVLGKGKLKSPLKVKADAFSRSAKEKIVKCGGEVIVGD</sequence>
<evidence type="ECO:0000256" key="4">
    <source>
        <dbReference type="HAMAP-Rule" id="MF_01341"/>
    </source>
</evidence>
<evidence type="ECO:0000256" key="3">
    <source>
        <dbReference type="ARBA" id="ARBA00023274"/>
    </source>
</evidence>
<dbReference type="InterPro" id="IPR036227">
    <property type="entry name" value="Ribosomal_uL15/eL18_sf"/>
</dbReference>
<name>A0A0S7WEU7_UNCT6</name>
<gene>
    <name evidence="4" type="primary">rplO</name>
    <name evidence="8" type="ORF">AMJ40_07120</name>
</gene>
<dbReference type="NCBIfam" id="TIGR01071">
    <property type="entry name" value="rplO_bact"/>
    <property type="match status" value="1"/>
</dbReference>
<comment type="function">
    <text evidence="4">Binds to the 23S rRNA.</text>
</comment>
<dbReference type="PATRIC" id="fig|1703771.3.peg.918"/>
<keyword evidence="4" id="KW-0699">rRNA-binding</keyword>
<evidence type="ECO:0000256" key="6">
    <source>
        <dbReference type="SAM" id="MobiDB-lite"/>
    </source>
</evidence>
<evidence type="ECO:0000259" key="7">
    <source>
        <dbReference type="Pfam" id="PF00828"/>
    </source>
</evidence>
<dbReference type="Gene3D" id="3.100.10.10">
    <property type="match status" value="1"/>
</dbReference>
<dbReference type="SUPFAM" id="SSF52080">
    <property type="entry name" value="Ribosomal proteins L15p and L18e"/>
    <property type="match status" value="1"/>
</dbReference>
<proteinExistence type="inferred from homology"/>
<dbReference type="GO" id="GO:0006412">
    <property type="term" value="P:translation"/>
    <property type="evidence" value="ECO:0007669"/>
    <property type="project" value="UniProtKB-UniRule"/>
</dbReference>
<reference evidence="8 9" key="1">
    <citation type="journal article" date="2015" name="Microbiome">
        <title>Genomic resolution of linkages in carbon, nitrogen, and sulfur cycling among widespread estuary sediment bacteria.</title>
        <authorList>
            <person name="Baker B.J."/>
            <person name="Lazar C.S."/>
            <person name="Teske A.P."/>
            <person name="Dick G.J."/>
        </authorList>
    </citation>
    <scope>NUCLEOTIDE SEQUENCE [LARGE SCALE GENOMIC DNA]</scope>
    <source>
        <strain evidence="8">DG_26</strain>
    </source>
</reference>
<keyword evidence="2 4" id="KW-0689">Ribosomal protein</keyword>
<organism evidence="8 9">
    <name type="scientific">candidate division TA06 bacterium DG_26</name>
    <dbReference type="NCBI Taxonomy" id="1703771"/>
    <lineage>
        <taxon>Bacteria</taxon>
        <taxon>Bacteria division TA06</taxon>
    </lineage>
</organism>
<dbReference type="InterPro" id="IPR021131">
    <property type="entry name" value="Ribosomal_uL15/eL18"/>
</dbReference>
<dbReference type="GO" id="GO:0019843">
    <property type="term" value="F:rRNA binding"/>
    <property type="evidence" value="ECO:0007669"/>
    <property type="project" value="UniProtKB-UniRule"/>
</dbReference>
<protein>
    <recommendedName>
        <fullName evidence="4">Large ribosomal subunit protein uL15</fullName>
    </recommendedName>
</protein>
<dbReference type="InterPro" id="IPR001196">
    <property type="entry name" value="Ribosomal_uL15_CS"/>
</dbReference>
<feature type="region of interest" description="Disordered" evidence="6">
    <location>
        <begin position="1"/>
        <end position="62"/>
    </location>
</feature>
<dbReference type="Pfam" id="PF00828">
    <property type="entry name" value="Ribosomal_L27A"/>
    <property type="match status" value="1"/>
</dbReference>
<feature type="compositionally biased region" description="Polar residues" evidence="6">
    <location>
        <begin position="32"/>
        <end position="43"/>
    </location>
</feature>
<dbReference type="Proteomes" id="UP000051124">
    <property type="component" value="Unassembled WGS sequence"/>
</dbReference>
<accession>A0A0S7WEU7</accession>
<comment type="subunit">
    <text evidence="4">Part of the 50S ribosomal subunit.</text>
</comment>
<keyword evidence="3 4" id="KW-0687">Ribonucleoprotein</keyword>
<evidence type="ECO:0000256" key="2">
    <source>
        <dbReference type="ARBA" id="ARBA00022980"/>
    </source>
</evidence>
<keyword evidence="4" id="KW-0694">RNA-binding</keyword>
<dbReference type="EMBL" id="LIZT01000105">
    <property type="protein sequence ID" value="KPJ48639.1"/>
    <property type="molecule type" value="Genomic_DNA"/>
</dbReference>
<dbReference type="HAMAP" id="MF_01341">
    <property type="entry name" value="Ribosomal_uL15"/>
    <property type="match status" value="1"/>
</dbReference>
<dbReference type="InterPro" id="IPR030878">
    <property type="entry name" value="Ribosomal_uL15"/>
</dbReference>
<dbReference type="PROSITE" id="PS00475">
    <property type="entry name" value="RIBOSOMAL_L15"/>
    <property type="match status" value="1"/>
</dbReference>